<dbReference type="InterPro" id="IPR000014">
    <property type="entry name" value="PAS"/>
</dbReference>
<dbReference type="GO" id="GO:0051539">
    <property type="term" value="F:4 iron, 4 sulfur cluster binding"/>
    <property type="evidence" value="ECO:0007669"/>
    <property type="project" value="UniProtKB-KW"/>
</dbReference>
<keyword evidence="10" id="KW-0479">Metal-binding</keyword>
<keyword evidence="9" id="KW-0808">Transferase</keyword>
<dbReference type="GO" id="GO:0000155">
    <property type="term" value="F:phosphorelay sensor kinase activity"/>
    <property type="evidence" value="ECO:0007669"/>
    <property type="project" value="InterPro"/>
</dbReference>
<keyword evidence="15" id="KW-0902">Two-component regulatory system</keyword>
<evidence type="ECO:0000313" key="25">
    <source>
        <dbReference type="Proteomes" id="UP001221217"/>
    </source>
</evidence>
<dbReference type="NCBIfam" id="TIGR00229">
    <property type="entry name" value="sensory_box"/>
    <property type="match status" value="2"/>
</dbReference>
<dbReference type="GO" id="GO:0016020">
    <property type="term" value="C:membrane"/>
    <property type="evidence" value="ECO:0007669"/>
    <property type="project" value="InterPro"/>
</dbReference>
<evidence type="ECO:0000256" key="1">
    <source>
        <dbReference type="ARBA" id="ARBA00000085"/>
    </source>
</evidence>
<evidence type="ECO:0000256" key="4">
    <source>
        <dbReference type="ARBA" id="ARBA00012438"/>
    </source>
</evidence>
<dbReference type="InterPro" id="IPR001789">
    <property type="entry name" value="Sig_transdc_resp-reg_receiver"/>
</dbReference>
<evidence type="ECO:0000256" key="3">
    <source>
        <dbReference type="ARBA" id="ARBA00004496"/>
    </source>
</evidence>
<dbReference type="SMART" id="SM00448">
    <property type="entry name" value="REC"/>
    <property type="match status" value="1"/>
</dbReference>
<dbReference type="PANTHER" id="PTHR24421:SF10">
    <property type="entry name" value="NITRATE_NITRITE SENSOR PROTEIN NARQ"/>
    <property type="match status" value="1"/>
</dbReference>
<evidence type="ECO:0000259" key="22">
    <source>
        <dbReference type="PROSITE" id="PS50112"/>
    </source>
</evidence>
<evidence type="ECO:0000256" key="2">
    <source>
        <dbReference type="ARBA" id="ARBA00001966"/>
    </source>
</evidence>
<dbReference type="PROSITE" id="PS50109">
    <property type="entry name" value="HIS_KIN"/>
    <property type="match status" value="1"/>
</dbReference>
<dbReference type="Gene3D" id="1.20.5.1930">
    <property type="match status" value="1"/>
</dbReference>
<feature type="domain" description="PAS" evidence="22">
    <location>
        <begin position="132"/>
        <end position="173"/>
    </location>
</feature>
<dbReference type="Gene3D" id="3.30.450.20">
    <property type="entry name" value="PAS domain"/>
    <property type="match status" value="2"/>
</dbReference>
<dbReference type="EMBL" id="JAQQAL010000022">
    <property type="protein sequence ID" value="MDC7227051.1"/>
    <property type="molecule type" value="Genomic_DNA"/>
</dbReference>
<dbReference type="SUPFAM" id="SSF55874">
    <property type="entry name" value="ATPase domain of HSP90 chaperone/DNA topoisomerase II/histidine kinase"/>
    <property type="match status" value="1"/>
</dbReference>
<keyword evidence="14" id="KW-0408">Iron</keyword>
<evidence type="ECO:0000256" key="12">
    <source>
        <dbReference type="ARBA" id="ARBA00022777"/>
    </source>
</evidence>
<dbReference type="GO" id="GO:0005524">
    <property type="term" value="F:ATP binding"/>
    <property type="evidence" value="ECO:0007669"/>
    <property type="project" value="UniProtKB-KW"/>
</dbReference>
<comment type="caution">
    <text evidence="24">The sequence shown here is derived from an EMBL/GenBank/DDBJ whole genome shotgun (WGS) entry which is preliminary data.</text>
</comment>
<evidence type="ECO:0000259" key="23">
    <source>
        <dbReference type="PROSITE" id="PS50113"/>
    </source>
</evidence>
<evidence type="ECO:0000256" key="8">
    <source>
        <dbReference type="ARBA" id="ARBA00022553"/>
    </source>
</evidence>
<proteinExistence type="predicted"/>
<dbReference type="GO" id="GO:0046983">
    <property type="term" value="F:protein dimerization activity"/>
    <property type="evidence" value="ECO:0007669"/>
    <property type="project" value="InterPro"/>
</dbReference>
<evidence type="ECO:0000256" key="17">
    <source>
        <dbReference type="ARBA" id="ARBA00024827"/>
    </source>
</evidence>
<keyword evidence="8 19" id="KW-0597">Phosphoprotein</keyword>
<feature type="modified residue" description="4-aspartylphosphate" evidence="19">
    <location>
        <position position="55"/>
    </location>
</feature>
<dbReference type="Pfam" id="PF13426">
    <property type="entry name" value="PAS_9"/>
    <property type="match status" value="1"/>
</dbReference>
<dbReference type="Pfam" id="PF00989">
    <property type="entry name" value="PAS"/>
    <property type="match status" value="1"/>
</dbReference>
<comment type="function">
    <text evidence="17">Member of the two-component regulatory system NreB/NreC involved in the control of dissimilatory nitrate/nitrite reduction in response to oxygen. NreB functions as a direct oxygen sensor histidine kinase which is autophosphorylated, in the absence of oxygen, probably at the conserved histidine residue, and transfers its phosphate group probably to a conserved aspartate residue of NreC. NreB/NreC activates the expression of the nitrate (narGHJI) and nitrite (nir) reductase operons, as well as the putative nitrate transporter gene narT.</text>
</comment>
<protein>
    <recommendedName>
        <fullName evidence="5">Oxygen sensor histidine kinase NreB</fullName>
        <ecNumber evidence="4">2.7.13.3</ecNumber>
    </recommendedName>
    <alternativeName>
        <fullName evidence="18">Nitrogen regulation protein B</fullName>
    </alternativeName>
</protein>
<gene>
    <name evidence="24" type="ORF">PQJ61_09840</name>
</gene>
<evidence type="ECO:0000256" key="13">
    <source>
        <dbReference type="ARBA" id="ARBA00022840"/>
    </source>
</evidence>
<accession>A0AAJ1IH52</accession>
<dbReference type="EC" id="2.7.13.3" evidence="4"/>
<keyword evidence="13" id="KW-0067">ATP-binding</keyword>
<dbReference type="SMART" id="SM00387">
    <property type="entry name" value="HATPase_c"/>
    <property type="match status" value="1"/>
</dbReference>
<feature type="domain" description="PAS" evidence="22">
    <location>
        <begin position="257"/>
        <end position="309"/>
    </location>
</feature>
<dbReference type="Pfam" id="PF02518">
    <property type="entry name" value="HATPase_c"/>
    <property type="match status" value="1"/>
</dbReference>
<evidence type="ECO:0000313" key="24">
    <source>
        <dbReference type="EMBL" id="MDC7227051.1"/>
    </source>
</evidence>
<feature type="domain" description="Histidine kinase" evidence="20">
    <location>
        <begin position="394"/>
        <end position="584"/>
    </location>
</feature>
<dbReference type="InterPro" id="IPR005467">
    <property type="entry name" value="His_kinase_dom"/>
</dbReference>
<evidence type="ECO:0000256" key="6">
    <source>
        <dbReference type="ARBA" id="ARBA00022485"/>
    </source>
</evidence>
<dbReference type="InterPro" id="IPR035965">
    <property type="entry name" value="PAS-like_dom_sf"/>
</dbReference>
<reference evidence="24 25" key="1">
    <citation type="submission" date="2022-12" db="EMBL/GenBank/DDBJ databases">
        <title>Metagenome assembled genome from gulf of manar.</title>
        <authorList>
            <person name="Kohli P."/>
            <person name="Pk S."/>
            <person name="Venkata Ramana C."/>
            <person name="Sasikala C."/>
        </authorList>
    </citation>
    <scope>NUCLEOTIDE SEQUENCE [LARGE SCALE GENOMIC DNA]</scope>
    <source>
        <strain evidence="24">JB008</strain>
    </source>
</reference>
<feature type="domain" description="PAC" evidence="23">
    <location>
        <begin position="330"/>
        <end position="382"/>
    </location>
</feature>
<dbReference type="GO" id="GO:0006355">
    <property type="term" value="P:regulation of DNA-templated transcription"/>
    <property type="evidence" value="ECO:0007669"/>
    <property type="project" value="InterPro"/>
</dbReference>
<dbReference type="CDD" id="cd00130">
    <property type="entry name" value="PAS"/>
    <property type="match status" value="2"/>
</dbReference>
<dbReference type="CDD" id="cd17534">
    <property type="entry name" value="REC_DC-like"/>
    <property type="match status" value="1"/>
</dbReference>
<dbReference type="SUPFAM" id="SSF52172">
    <property type="entry name" value="CheY-like"/>
    <property type="match status" value="1"/>
</dbReference>
<comment type="catalytic activity">
    <reaction evidence="1">
        <text>ATP + protein L-histidine = ADP + protein N-phospho-L-histidine.</text>
        <dbReference type="EC" id="2.7.13.3"/>
    </reaction>
</comment>
<dbReference type="Proteomes" id="UP001221217">
    <property type="component" value="Unassembled WGS sequence"/>
</dbReference>
<dbReference type="InterPro" id="IPR004358">
    <property type="entry name" value="Sig_transdc_His_kin-like_C"/>
</dbReference>
<organism evidence="24 25">
    <name type="scientific">Candidatus Thalassospirochaeta sargassi</name>
    <dbReference type="NCBI Taxonomy" id="3119039"/>
    <lineage>
        <taxon>Bacteria</taxon>
        <taxon>Pseudomonadati</taxon>
        <taxon>Spirochaetota</taxon>
        <taxon>Spirochaetia</taxon>
        <taxon>Spirochaetales</taxon>
        <taxon>Spirochaetaceae</taxon>
        <taxon>Candidatus Thalassospirochaeta</taxon>
    </lineage>
</organism>
<name>A0AAJ1IH52_9SPIO</name>
<dbReference type="Pfam" id="PF00072">
    <property type="entry name" value="Response_reg"/>
    <property type="match status" value="1"/>
</dbReference>
<evidence type="ECO:0000256" key="19">
    <source>
        <dbReference type="PROSITE-ProRule" id="PRU00169"/>
    </source>
</evidence>
<evidence type="ECO:0000256" key="9">
    <source>
        <dbReference type="ARBA" id="ARBA00022679"/>
    </source>
</evidence>
<dbReference type="InterPro" id="IPR003594">
    <property type="entry name" value="HATPase_dom"/>
</dbReference>
<evidence type="ECO:0000256" key="16">
    <source>
        <dbReference type="ARBA" id="ARBA00023014"/>
    </source>
</evidence>
<keyword evidence="7" id="KW-0963">Cytoplasm</keyword>
<dbReference type="AlphaFoldDB" id="A0AAJ1IH52"/>
<dbReference type="GO" id="GO:0046872">
    <property type="term" value="F:metal ion binding"/>
    <property type="evidence" value="ECO:0007669"/>
    <property type="project" value="UniProtKB-KW"/>
</dbReference>
<dbReference type="SMART" id="SM00091">
    <property type="entry name" value="PAS"/>
    <property type="match status" value="2"/>
</dbReference>
<dbReference type="PRINTS" id="PR00344">
    <property type="entry name" value="BCTRLSENSOR"/>
</dbReference>
<dbReference type="PANTHER" id="PTHR24421">
    <property type="entry name" value="NITRATE/NITRITE SENSOR PROTEIN NARX-RELATED"/>
    <property type="match status" value="1"/>
</dbReference>
<sequence length="589" mass="66152">MKKTRILIVEDEVILSMDMTSSLESMGYEVVDAVPSGEEALSLVETDPPDLVLMDVQLEGELDGIQTAEKINNRDFIPIIYISGHTDELTLSRAKITGPYGYISKSFNYNELRTAIDMAIYKNEMQRKVVENETLLDITLENIEDAVINIDEEGFIKYLNLTAAKLLGISKKQAEYTRIDRIGIIWKRPDGTELVHPYNSKKKKKFEKSEYILYNAASGISIPVECSINVLHNTKQKVIGWVYLIQNIVERKKIDAVQSRLASIVESSQDAIIGIDINGIIRSWNSGAVEIFGYSFDEVVGQNISLLHPPNYPNEMPEKIELLRSGEIVPHYEGVRQRKNGELIEMSILPSPIKDPNGIITGISFIARDVTENKNLEKEVIEIGEKERERIGQDLHDSLGQQLTGILLNMKTLENLVRNKLDKDEMQHLLDTESLLKETIQQTRTMAKNLIPVKLQTEGLPHALEDLANFARTVYKTRVITDIKEGIKNVGVMVETQLYHIAQEAVNNSVKHSRGDTLSISLEIVNAELILSVKDNGTGIKETAANGIGMSIMNYRSNLINGNLFIHSEKDEGTLILCRVPLPELETSE</sequence>
<dbReference type="Gene3D" id="3.30.565.10">
    <property type="entry name" value="Histidine kinase-like ATPase, C-terminal domain"/>
    <property type="match status" value="1"/>
</dbReference>
<dbReference type="InterPro" id="IPR000700">
    <property type="entry name" value="PAS-assoc_C"/>
</dbReference>
<dbReference type="InterPro" id="IPR011006">
    <property type="entry name" value="CheY-like_superfamily"/>
</dbReference>
<feature type="domain" description="Response regulatory" evidence="21">
    <location>
        <begin position="5"/>
        <end position="120"/>
    </location>
</feature>
<dbReference type="InterPro" id="IPR050482">
    <property type="entry name" value="Sensor_HK_TwoCompSys"/>
</dbReference>
<dbReference type="CDD" id="cd16917">
    <property type="entry name" value="HATPase_UhpB-NarQ-NarX-like"/>
    <property type="match status" value="1"/>
</dbReference>
<comment type="subcellular location">
    <subcellularLocation>
        <location evidence="3">Cytoplasm</location>
    </subcellularLocation>
</comment>
<dbReference type="Pfam" id="PF07730">
    <property type="entry name" value="HisKA_3"/>
    <property type="match status" value="1"/>
</dbReference>
<keyword evidence="16" id="KW-0411">Iron-sulfur</keyword>
<dbReference type="InterPro" id="IPR011712">
    <property type="entry name" value="Sig_transdc_His_kin_sub3_dim/P"/>
</dbReference>
<evidence type="ECO:0000256" key="18">
    <source>
        <dbReference type="ARBA" id="ARBA00030800"/>
    </source>
</evidence>
<evidence type="ECO:0000256" key="11">
    <source>
        <dbReference type="ARBA" id="ARBA00022741"/>
    </source>
</evidence>
<dbReference type="PROSITE" id="PS50113">
    <property type="entry name" value="PAC"/>
    <property type="match status" value="1"/>
</dbReference>
<evidence type="ECO:0000259" key="21">
    <source>
        <dbReference type="PROSITE" id="PS50110"/>
    </source>
</evidence>
<keyword evidence="11" id="KW-0547">Nucleotide-binding</keyword>
<comment type="cofactor">
    <cofactor evidence="2">
        <name>[4Fe-4S] cluster</name>
        <dbReference type="ChEBI" id="CHEBI:49883"/>
    </cofactor>
</comment>
<dbReference type="SUPFAM" id="SSF55785">
    <property type="entry name" value="PYP-like sensor domain (PAS domain)"/>
    <property type="match status" value="2"/>
</dbReference>
<dbReference type="PROSITE" id="PS50112">
    <property type="entry name" value="PAS"/>
    <property type="match status" value="2"/>
</dbReference>
<dbReference type="PROSITE" id="PS50110">
    <property type="entry name" value="RESPONSE_REGULATORY"/>
    <property type="match status" value="1"/>
</dbReference>
<dbReference type="InterPro" id="IPR036890">
    <property type="entry name" value="HATPase_C_sf"/>
</dbReference>
<evidence type="ECO:0000256" key="7">
    <source>
        <dbReference type="ARBA" id="ARBA00022490"/>
    </source>
</evidence>
<evidence type="ECO:0000256" key="10">
    <source>
        <dbReference type="ARBA" id="ARBA00022723"/>
    </source>
</evidence>
<evidence type="ECO:0000256" key="14">
    <source>
        <dbReference type="ARBA" id="ARBA00023004"/>
    </source>
</evidence>
<dbReference type="GO" id="GO:0005737">
    <property type="term" value="C:cytoplasm"/>
    <property type="evidence" value="ECO:0007669"/>
    <property type="project" value="UniProtKB-SubCell"/>
</dbReference>
<evidence type="ECO:0000259" key="20">
    <source>
        <dbReference type="PROSITE" id="PS50109"/>
    </source>
</evidence>
<evidence type="ECO:0000256" key="5">
    <source>
        <dbReference type="ARBA" id="ARBA00017322"/>
    </source>
</evidence>
<evidence type="ECO:0000256" key="15">
    <source>
        <dbReference type="ARBA" id="ARBA00023012"/>
    </source>
</evidence>
<keyword evidence="6" id="KW-0004">4Fe-4S</keyword>
<keyword evidence="12" id="KW-0418">Kinase</keyword>
<dbReference type="InterPro" id="IPR013767">
    <property type="entry name" value="PAS_fold"/>
</dbReference>
<dbReference type="Gene3D" id="3.40.50.2300">
    <property type="match status" value="1"/>
</dbReference>